<comment type="caution">
    <text evidence="3">Lacks conserved residue(s) required for the propagation of feature annotation.</text>
</comment>
<dbReference type="EMBL" id="OMOF01000145">
    <property type="protein sequence ID" value="SPF40565.1"/>
    <property type="molecule type" value="Genomic_DNA"/>
</dbReference>
<gene>
    <name evidence="5" type="ORF">SBF1_2290003</name>
</gene>
<proteinExistence type="predicted"/>
<sequence>MKIPYTKDLKLILLTSAAQAGDAAKAREQGFSGYLTKPIRRGELLNCMAIVLGLKPDTEESQQVITKYTALLKQRLS</sequence>
<feature type="domain" description="Response regulatory" evidence="4">
    <location>
        <begin position="1"/>
        <end position="52"/>
    </location>
</feature>
<evidence type="ECO:0000313" key="6">
    <source>
        <dbReference type="Proteomes" id="UP000238916"/>
    </source>
</evidence>
<organism evidence="5 6">
    <name type="scientific">Candidatus Desulfosporosinus infrequens</name>
    <dbReference type="NCBI Taxonomy" id="2043169"/>
    <lineage>
        <taxon>Bacteria</taxon>
        <taxon>Bacillati</taxon>
        <taxon>Bacillota</taxon>
        <taxon>Clostridia</taxon>
        <taxon>Eubacteriales</taxon>
        <taxon>Desulfitobacteriaceae</taxon>
        <taxon>Desulfosporosinus</taxon>
    </lineage>
</organism>
<dbReference type="Gene3D" id="3.40.50.2300">
    <property type="match status" value="1"/>
</dbReference>
<reference evidence="6" key="1">
    <citation type="submission" date="2018-02" db="EMBL/GenBank/DDBJ databases">
        <authorList>
            <person name="Hausmann B."/>
        </authorList>
    </citation>
    <scope>NUCLEOTIDE SEQUENCE [LARGE SCALE GENOMIC DNA]</scope>
    <source>
        <strain evidence="6">Peat soil MAG SbF1</strain>
    </source>
</reference>
<evidence type="ECO:0000259" key="4">
    <source>
        <dbReference type="PROSITE" id="PS50110"/>
    </source>
</evidence>
<accession>A0A2U3KLQ6</accession>
<dbReference type="AlphaFoldDB" id="A0A2U3KLQ6"/>
<evidence type="ECO:0000256" key="2">
    <source>
        <dbReference type="ARBA" id="ARBA00024867"/>
    </source>
</evidence>
<dbReference type="Proteomes" id="UP000238916">
    <property type="component" value="Unassembled WGS sequence"/>
</dbReference>
<name>A0A2U3KLQ6_9FIRM</name>
<dbReference type="InterPro" id="IPR011006">
    <property type="entry name" value="CheY-like_superfamily"/>
</dbReference>
<evidence type="ECO:0000256" key="3">
    <source>
        <dbReference type="PROSITE-ProRule" id="PRU00169"/>
    </source>
</evidence>
<dbReference type="PROSITE" id="PS50110">
    <property type="entry name" value="RESPONSE_REGULATORY"/>
    <property type="match status" value="1"/>
</dbReference>
<evidence type="ECO:0000256" key="1">
    <source>
        <dbReference type="ARBA" id="ARBA00018672"/>
    </source>
</evidence>
<comment type="function">
    <text evidence="2">May play the central regulatory role in sporulation. It may be an element of the effector pathway responsible for the activation of sporulation genes in response to nutritional stress. Spo0A may act in concert with spo0H (a sigma factor) to control the expression of some genes that are critical to the sporulation process.</text>
</comment>
<dbReference type="InterPro" id="IPR001789">
    <property type="entry name" value="Sig_transdc_resp-reg_receiver"/>
</dbReference>
<protein>
    <recommendedName>
        <fullName evidence="1">Stage 0 sporulation protein A homolog</fullName>
    </recommendedName>
</protein>
<evidence type="ECO:0000313" key="5">
    <source>
        <dbReference type="EMBL" id="SPF40565.1"/>
    </source>
</evidence>
<dbReference type="SUPFAM" id="SSF52172">
    <property type="entry name" value="CheY-like"/>
    <property type="match status" value="1"/>
</dbReference>
<dbReference type="OrthoDB" id="9800897at2"/>
<dbReference type="GO" id="GO:0000160">
    <property type="term" value="P:phosphorelay signal transduction system"/>
    <property type="evidence" value="ECO:0007669"/>
    <property type="project" value="InterPro"/>
</dbReference>